<name>A0ACB8VHU6_9TELE</name>
<sequence length="988" mass="108895">MGKKGKKEGETPCNETFEPLPVEGKTPATVVLLLSSPEEDILIKACEALHAFAEKGDENKVSLLGLGALQPLCQLITHSNKLVRRNAFMALGIMATSGDVKSALKKCDVIPSIIGKLSLDEDVVVHEFATLCLASLSVDFICKVQIFDNMGLPPLIQLLSSPDPDVKKNSLEIIFNLIQDYKSRLAVHELGGIPPLLEMLKSDFPVIQQLALKTLQNLTTDKDTRNTFREQQGFEKLMDILSNTDFSDLHADSLQVVANCVCDSESLHLIHEGGGLTRLMEFVLASNVPEIQSNAVKCITRVAQSSENHKLLHEQNVEKVLVELLSVPAISVKISACQAVTAMSLYLNSKEHFRDLGGIPAVVQLLNHESLILREAATQALCNLTHSNQLNAFTVYEAGGHEMLIQLLSESCPKMLANSAATLGNMAMQEVIRCSILSNGAIQALVDPLRSAHTQVLVNTTQCLAVLACDTEARAELQRAGGLQPLVNLLHSYHKEVLHNACMAITVCAGDEPTAMEMCKFGALERLQEINQSANRRSSFSRLAMISLLNFNLSVKYSLLGHLASTDIISDGFYDAGKVCVYILMKAIKKKEEDKQKEQTLPESPTEKPWKMMDDVSLQLLVKEAKESILPLNDEREQCAALARLVSEAMGGAVEMQQLHEFPWVLHLSKLKFQLKSNVVPIGMINKGIYCHRALLFKCLADYIGMSCTLVRGDYNRAWNEVLLFDGKPPSNGRSSQPGRYIVDLMHLPGSLLAANTPAAPADLTQQQQRTCRVSSPVSLWLFLSMQQPDPRCYRGGPPRSSALYLHLQVPRGGTFDDFTYLGVRCPVRCHRLCAPAGLQSLTRYDETTDWQNKLTPEQFVVTREKGTEMPFSGIYLNHSEVGMYHCVCCDTPLFSSEAKYDSGTGWPAFKEAHGTWERDESHASVIRRPDNSLGSAGTEVLCKNCDAHLGHVFDDGPDPTGQRFCINSVALTFKARGNNKPDMLEDN</sequence>
<evidence type="ECO:0000313" key="2">
    <source>
        <dbReference type="Proteomes" id="UP000831701"/>
    </source>
</evidence>
<comment type="caution">
    <text evidence="1">The sequence shown here is derived from an EMBL/GenBank/DDBJ whole genome shotgun (WGS) entry which is preliminary data.</text>
</comment>
<proteinExistence type="predicted"/>
<reference evidence="1" key="1">
    <citation type="submission" date="2022-04" db="EMBL/GenBank/DDBJ databases">
        <title>Jade perch genome.</title>
        <authorList>
            <person name="Chao B."/>
        </authorList>
    </citation>
    <scope>NUCLEOTIDE SEQUENCE</scope>
    <source>
        <strain evidence="1">CB-2022</strain>
    </source>
</reference>
<organism evidence="1 2">
    <name type="scientific">Scortum barcoo</name>
    <name type="common">barcoo grunter</name>
    <dbReference type="NCBI Taxonomy" id="214431"/>
    <lineage>
        <taxon>Eukaryota</taxon>
        <taxon>Metazoa</taxon>
        <taxon>Chordata</taxon>
        <taxon>Craniata</taxon>
        <taxon>Vertebrata</taxon>
        <taxon>Euteleostomi</taxon>
        <taxon>Actinopterygii</taxon>
        <taxon>Neopterygii</taxon>
        <taxon>Teleostei</taxon>
        <taxon>Neoteleostei</taxon>
        <taxon>Acanthomorphata</taxon>
        <taxon>Eupercaria</taxon>
        <taxon>Centrarchiformes</taxon>
        <taxon>Terapontoidei</taxon>
        <taxon>Terapontidae</taxon>
        <taxon>Scortum</taxon>
    </lineage>
</organism>
<protein>
    <submittedName>
        <fullName evidence="1">Uncharacterized protein</fullName>
    </submittedName>
</protein>
<accession>A0ACB8VHU6</accession>
<gene>
    <name evidence="1" type="ORF">L3Q82_018053</name>
</gene>
<evidence type="ECO:0000313" key="1">
    <source>
        <dbReference type="EMBL" id="KAI3355196.1"/>
    </source>
</evidence>
<dbReference type="Proteomes" id="UP000831701">
    <property type="component" value="Chromosome 21"/>
</dbReference>
<dbReference type="EMBL" id="CM041551">
    <property type="protein sequence ID" value="KAI3355196.1"/>
    <property type="molecule type" value="Genomic_DNA"/>
</dbReference>
<keyword evidence="2" id="KW-1185">Reference proteome</keyword>